<dbReference type="GO" id="GO:0009507">
    <property type="term" value="C:chloroplast"/>
    <property type="evidence" value="ECO:0007669"/>
    <property type="project" value="EnsemblPlants"/>
</dbReference>
<dbReference type="STRING" id="49390.A0A068TQ03"/>
<name>A0A068TQ03_COFCA</name>
<accession>A0A068TQ03</accession>
<dbReference type="Proteomes" id="UP000295252">
    <property type="component" value="Chromosome VI"/>
</dbReference>
<protein>
    <submittedName>
        <fullName evidence="2">Uncharacterized protein</fullName>
    </submittedName>
</protein>
<feature type="compositionally biased region" description="Polar residues" evidence="1">
    <location>
        <begin position="20"/>
        <end position="30"/>
    </location>
</feature>
<dbReference type="AlphaFoldDB" id="A0A068TQ03"/>
<dbReference type="OMA" id="VRIYAMM"/>
<dbReference type="PANTHER" id="PTHR47594">
    <property type="entry name" value="PPR CONTAINING PLANT-LIKE PROTEIN"/>
    <property type="match status" value="1"/>
</dbReference>
<evidence type="ECO:0000313" key="2">
    <source>
        <dbReference type="EMBL" id="CDO98009.1"/>
    </source>
</evidence>
<sequence length="233" mass="25675">MAASLRSNVSFVAAPHSSIIRPNSSRSHTSIRCGPRDNRGPITRGRVLSTEAIQAVQALKRAHRANPTNLNDSTHLSQTLSRLIKADLIAAFKELLRQDHSEIALKVFSAVRSEYNLELGLYAELVTALGKKGLTEEIEGVVWELERRGRIQCDDKGLVRLVRALIAADCGGSTARIYGLMKRSGWGSSFEVDEYLAKVLSKGLRRFGEEGLANEVDAELRRSHEGVLEKARS</sequence>
<keyword evidence="3" id="KW-1185">Reference proteome</keyword>
<feature type="region of interest" description="Disordered" evidence="1">
    <location>
        <begin position="20"/>
        <end position="42"/>
    </location>
</feature>
<evidence type="ECO:0000313" key="3">
    <source>
        <dbReference type="Proteomes" id="UP000295252"/>
    </source>
</evidence>
<organism evidence="2 3">
    <name type="scientific">Coffea canephora</name>
    <name type="common">Robusta coffee</name>
    <dbReference type="NCBI Taxonomy" id="49390"/>
    <lineage>
        <taxon>Eukaryota</taxon>
        <taxon>Viridiplantae</taxon>
        <taxon>Streptophyta</taxon>
        <taxon>Embryophyta</taxon>
        <taxon>Tracheophyta</taxon>
        <taxon>Spermatophyta</taxon>
        <taxon>Magnoliopsida</taxon>
        <taxon>eudicotyledons</taxon>
        <taxon>Gunneridae</taxon>
        <taxon>Pentapetalae</taxon>
        <taxon>asterids</taxon>
        <taxon>lamiids</taxon>
        <taxon>Gentianales</taxon>
        <taxon>Rubiaceae</taxon>
        <taxon>Ixoroideae</taxon>
        <taxon>Gardenieae complex</taxon>
        <taxon>Bertiereae - Coffeeae clade</taxon>
        <taxon>Coffeeae</taxon>
        <taxon>Coffea</taxon>
    </lineage>
</organism>
<dbReference type="Gene3D" id="1.25.40.10">
    <property type="entry name" value="Tetratricopeptide repeat domain"/>
    <property type="match status" value="1"/>
</dbReference>
<dbReference type="PhylomeDB" id="A0A068TQ03"/>
<gene>
    <name evidence="2" type="ORF">GSCOC_T00021973001</name>
</gene>
<dbReference type="EMBL" id="HG739086">
    <property type="protein sequence ID" value="CDO98009.1"/>
    <property type="molecule type" value="Genomic_DNA"/>
</dbReference>
<dbReference type="GO" id="GO:0009658">
    <property type="term" value="P:chloroplast organization"/>
    <property type="evidence" value="ECO:0007669"/>
    <property type="project" value="EnsemblPlants"/>
</dbReference>
<dbReference type="InterPro" id="IPR011990">
    <property type="entry name" value="TPR-like_helical_dom_sf"/>
</dbReference>
<dbReference type="PANTHER" id="PTHR47594:SF3">
    <property type="entry name" value="PROTEIN THYLAKOID ASSEMBLY 8, CHLOROPLASTIC"/>
    <property type="match status" value="1"/>
</dbReference>
<reference evidence="3" key="1">
    <citation type="journal article" date="2014" name="Science">
        <title>The coffee genome provides insight into the convergent evolution of caffeine biosynthesis.</title>
        <authorList>
            <person name="Denoeud F."/>
            <person name="Carretero-Paulet L."/>
            <person name="Dereeper A."/>
            <person name="Droc G."/>
            <person name="Guyot R."/>
            <person name="Pietrella M."/>
            <person name="Zheng C."/>
            <person name="Alberti A."/>
            <person name="Anthony F."/>
            <person name="Aprea G."/>
            <person name="Aury J.M."/>
            <person name="Bento P."/>
            <person name="Bernard M."/>
            <person name="Bocs S."/>
            <person name="Campa C."/>
            <person name="Cenci A."/>
            <person name="Combes M.C."/>
            <person name="Crouzillat D."/>
            <person name="Da Silva C."/>
            <person name="Daddiego L."/>
            <person name="De Bellis F."/>
            <person name="Dussert S."/>
            <person name="Garsmeur O."/>
            <person name="Gayraud T."/>
            <person name="Guignon V."/>
            <person name="Jahn K."/>
            <person name="Jamilloux V."/>
            <person name="Joet T."/>
            <person name="Labadie K."/>
            <person name="Lan T."/>
            <person name="Leclercq J."/>
            <person name="Lepelley M."/>
            <person name="Leroy T."/>
            <person name="Li L.T."/>
            <person name="Librado P."/>
            <person name="Lopez L."/>
            <person name="Munoz A."/>
            <person name="Noel B."/>
            <person name="Pallavicini A."/>
            <person name="Perrotta G."/>
            <person name="Poncet V."/>
            <person name="Pot D."/>
            <person name="Priyono X."/>
            <person name="Rigoreau M."/>
            <person name="Rouard M."/>
            <person name="Rozas J."/>
            <person name="Tranchant-Dubreuil C."/>
            <person name="VanBuren R."/>
            <person name="Zhang Q."/>
            <person name="Andrade A.C."/>
            <person name="Argout X."/>
            <person name="Bertrand B."/>
            <person name="de Kochko A."/>
            <person name="Graziosi G."/>
            <person name="Henry R.J."/>
            <person name="Jayarama X."/>
            <person name="Ming R."/>
            <person name="Nagai C."/>
            <person name="Rounsley S."/>
            <person name="Sankoff D."/>
            <person name="Giuliano G."/>
            <person name="Albert V.A."/>
            <person name="Wincker P."/>
            <person name="Lashermes P."/>
        </authorList>
    </citation>
    <scope>NUCLEOTIDE SEQUENCE [LARGE SCALE GENOMIC DNA]</scope>
    <source>
        <strain evidence="3">cv. DH200-94</strain>
    </source>
</reference>
<proteinExistence type="predicted"/>
<dbReference type="OrthoDB" id="675068at2759"/>
<dbReference type="InterPro" id="IPR044190">
    <property type="entry name" value="THA8-like"/>
</dbReference>
<dbReference type="GO" id="GO:1990825">
    <property type="term" value="F:sequence-specific mRNA binding"/>
    <property type="evidence" value="ECO:0007669"/>
    <property type="project" value="EnsemblPlants"/>
</dbReference>
<dbReference type="GO" id="GO:0000373">
    <property type="term" value="P:Group II intron splicing"/>
    <property type="evidence" value="ECO:0007669"/>
    <property type="project" value="EnsemblPlants"/>
</dbReference>
<dbReference type="FunCoup" id="A0A068TQ03">
    <property type="interactions" value="712"/>
</dbReference>
<dbReference type="GO" id="GO:0009793">
    <property type="term" value="P:embryo development ending in seed dormancy"/>
    <property type="evidence" value="ECO:0007669"/>
    <property type="project" value="EnsemblPlants"/>
</dbReference>
<evidence type="ECO:0000256" key="1">
    <source>
        <dbReference type="SAM" id="MobiDB-lite"/>
    </source>
</evidence>
<dbReference type="Gramene" id="CDO98009">
    <property type="protein sequence ID" value="CDO98009"/>
    <property type="gene ID" value="GSCOC_T00021973001"/>
</dbReference>
<dbReference type="InParanoid" id="A0A068TQ03"/>